<organism evidence="2 3">
    <name type="scientific">Gonapodya prolifera (strain JEL478)</name>
    <name type="common">Monoblepharis prolifera</name>
    <dbReference type="NCBI Taxonomy" id="1344416"/>
    <lineage>
        <taxon>Eukaryota</taxon>
        <taxon>Fungi</taxon>
        <taxon>Fungi incertae sedis</taxon>
        <taxon>Chytridiomycota</taxon>
        <taxon>Chytridiomycota incertae sedis</taxon>
        <taxon>Monoblepharidomycetes</taxon>
        <taxon>Monoblepharidales</taxon>
        <taxon>Gonapodyaceae</taxon>
        <taxon>Gonapodya</taxon>
    </lineage>
</organism>
<dbReference type="Proteomes" id="UP000070544">
    <property type="component" value="Unassembled WGS sequence"/>
</dbReference>
<dbReference type="EMBL" id="KQ965739">
    <property type="protein sequence ID" value="KXS19119.1"/>
    <property type="molecule type" value="Genomic_DNA"/>
</dbReference>
<evidence type="ECO:0000313" key="3">
    <source>
        <dbReference type="Proteomes" id="UP000070544"/>
    </source>
</evidence>
<name>A0A139AQW4_GONPJ</name>
<evidence type="ECO:0000313" key="2">
    <source>
        <dbReference type="EMBL" id="KXS19119.1"/>
    </source>
</evidence>
<reference evidence="2 3" key="1">
    <citation type="journal article" date="2015" name="Genome Biol. Evol.">
        <title>Phylogenomic analyses indicate that early fungi evolved digesting cell walls of algal ancestors of land plants.</title>
        <authorList>
            <person name="Chang Y."/>
            <person name="Wang S."/>
            <person name="Sekimoto S."/>
            <person name="Aerts A.L."/>
            <person name="Choi C."/>
            <person name="Clum A."/>
            <person name="LaButti K.M."/>
            <person name="Lindquist E.A."/>
            <person name="Yee Ngan C."/>
            <person name="Ohm R.A."/>
            <person name="Salamov A.A."/>
            <person name="Grigoriev I.V."/>
            <person name="Spatafora J.W."/>
            <person name="Berbee M.L."/>
        </authorList>
    </citation>
    <scope>NUCLEOTIDE SEQUENCE [LARGE SCALE GENOMIC DNA]</scope>
    <source>
        <strain evidence="2 3">JEL478</strain>
    </source>
</reference>
<gene>
    <name evidence="2" type="ORF">M427DRAFT_469236</name>
</gene>
<feature type="compositionally biased region" description="Low complexity" evidence="1">
    <location>
        <begin position="50"/>
        <end position="71"/>
    </location>
</feature>
<feature type="compositionally biased region" description="Polar residues" evidence="1">
    <location>
        <begin position="72"/>
        <end position="97"/>
    </location>
</feature>
<proteinExistence type="predicted"/>
<feature type="compositionally biased region" description="Polar residues" evidence="1">
    <location>
        <begin position="140"/>
        <end position="149"/>
    </location>
</feature>
<protein>
    <submittedName>
        <fullName evidence="2">Uncharacterized protein</fullName>
    </submittedName>
</protein>
<feature type="region of interest" description="Disordered" evidence="1">
    <location>
        <begin position="1"/>
        <end position="153"/>
    </location>
</feature>
<evidence type="ECO:0000256" key="1">
    <source>
        <dbReference type="SAM" id="MobiDB-lite"/>
    </source>
</evidence>
<dbReference type="AlphaFoldDB" id="A0A139AQW4"/>
<keyword evidence="3" id="KW-1185">Reference proteome</keyword>
<accession>A0A139AQW4</accession>
<sequence length="181" mass="19114">MSSMEHPAVSPVLPMLQTGAPSFGSSIAYPPTYALPSPEPAVSMTSAEQPGFKSPTFSGSSSSYIPQSSPSFTGHSVSSSADSGRNTTKPSTHSSLWQGIPEYGRGWSSGSGAKLPVPSPLNENSNFTTPGYPIGYPNPSGASVNSQGTEESDVVVKLQEVFDRLEADVKDRQDIRGWSKW</sequence>